<comment type="caution">
    <text evidence="7">The sequence shown here is derived from an EMBL/GenBank/DDBJ whole genome shotgun (WGS) entry which is preliminary data.</text>
</comment>
<dbReference type="PANTHER" id="PTHR43775:SF51">
    <property type="entry name" value="INACTIVE PHENOLPHTHIOCEROL SYNTHESIS POLYKETIDE SYNTHASE TYPE I PKS1-RELATED"/>
    <property type="match status" value="1"/>
</dbReference>
<dbReference type="PROSITE" id="PS50075">
    <property type="entry name" value="CARRIER"/>
    <property type="match status" value="1"/>
</dbReference>
<dbReference type="PROSITE" id="PS00012">
    <property type="entry name" value="PHOSPHOPANTETHEINE"/>
    <property type="match status" value="1"/>
</dbReference>
<evidence type="ECO:0000256" key="1">
    <source>
        <dbReference type="ARBA" id="ARBA00022450"/>
    </source>
</evidence>
<dbReference type="Gene3D" id="3.30.70.3290">
    <property type="match status" value="1"/>
</dbReference>
<dbReference type="InterPro" id="IPR036291">
    <property type="entry name" value="NAD(P)-bd_dom_sf"/>
</dbReference>
<dbReference type="InterPro" id="IPR013968">
    <property type="entry name" value="PKS_KR"/>
</dbReference>
<dbReference type="InterPro" id="IPR009081">
    <property type="entry name" value="PP-bd_ACP"/>
</dbReference>
<dbReference type="SMART" id="SM00827">
    <property type="entry name" value="PKS_AT"/>
    <property type="match status" value="1"/>
</dbReference>
<dbReference type="InterPro" id="IPR036736">
    <property type="entry name" value="ACP-like_sf"/>
</dbReference>
<dbReference type="InterPro" id="IPR006162">
    <property type="entry name" value="Ppantetheine_attach_site"/>
</dbReference>
<dbReference type="InterPro" id="IPR016035">
    <property type="entry name" value="Acyl_Trfase/lysoPLipase"/>
</dbReference>
<dbReference type="Gene3D" id="3.40.47.10">
    <property type="match status" value="1"/>
</dbReference>
<dbReference type="InterPro" id="IPR020806">
    <property type="entry name" value="PKS_PP-bd"/>
</dbReference>
<evidence type="ECO:0000313" key="7">
    <source>
        <dbReference type="EMBL" id="NKE59940.1"/>
    </source>
</evidence>
<dbReference type="PROSITE" id="PS52004">
    <property type="entry name" value="KS3_2"/>
    <property type="match status" value="1"/>
</dbReference>
<dbReference type="Gene3D" id="3.40.50.11460">
    <property type="match status" value="1"/>
</dbReference>
<proteinExistence type="predicted"/>
<dbReference type="InterPro" id="IPR014030">
    <property type="entry name" value="Ketoacyl_synth_N"/>
</dbReference>
<sequence>MLTSRRGLDAPGVRELVAELEEIGTPTTVVACDIARRDDVERMLDDLRADGREIRSVIHTAAVIGLHSIDESTVEGLREILAAKVDGATHLDELLTEDLDAFVLFSSISGMWGSGNHASYVAGNAYLNSLAANRRARGLKCTSISWGIWSDDIGLGRVDTEQIRRSGLEFMKARLALAGLQRAIEDDETEIAIANIAWDRYHPVFTAMRPTTLFEELPEVRALAVAAEQTSSNADGDFASKLRALPPAEREQQLLELVRAEAASVLGMASADALTEHRAFREAGFDSITAVDLRNKLAAATGLALPTTMVFDHPSPLALTEFLLGELLGADVPATAPVIAAAASDDPIAIIGMACRYPGGVATPEDLWNVVVNGVDAISGFPTDRGWDGDSLYNPDPDAPGGAYSVQGGFLHGVADFDPGFFGISPREALSMDPQQRLLLETAWESIERAGIDPQSLKGSLTGAFIGASYQDYSAGGSDQPGDEGHMITGTLSSVLSGRVSYLFGLEGPAVTLDTACSSSLVALHLACQSLRDGESTLALAGGVSVMATPGAFVGFCRQRALAKDGRCKAYSDAADGMTLAEGVGLVLLERLSDAVRNGHRILAVVRGSAVNQDGASNGLTAPNGPSQQRVIRQALANARLEPSEVDAVDGHGTGTTLGDPIEAQALLATYGQNRSEPLLLGSMKSNIGHTQMASGVASIIKMVLALRAGVLPRTLHVDQPSTKVDWSSGSIKLLATEEIWPETGRPRRAGVSSFGLSGTNAHVVLEAAPESVDNPSPVGNSAVPVLLSARADEALKQVAGRLLEVDADLVDLAASLATKRSTFERRAVVVASDRDELVRGLTALRDDQPDASVTRGQTTRGRTAFLFTGQGSQRLGMGRDLYRRYPVFADALDAVYGHLDADLDRPLRDVMWGEDAEALNQTGYAQPAIFAVEVALYRLVESWGVTPDYLAGHSIGEIAAAHVAGVLSLDDACTLISARARLMQTLPTGGAMVAIQATEDEITPHLTDGVSLAAVNGPASVVVAGVEQEVRRIVERFNERKSKQLAVSHAFHSPLMEPMLDDFRAVVDGISFNNPTIPLVTRGIVRQSDHWVRHVRETVRFADAVTQLEGKGVRAFLEIGPDGVLTGMAQESLTEEAVLVPALRRDRDEVVTLLTALAGIHVRGTTVDWAAYFAGTNATVELPTYPFQHQRFWPEPVTADGKDGDFVDDDFWAAVEREDFAALTKWRSRKQQSTVDSWRYAVTWKPITTSAALTGPWLVLTDHDASELIDALGVDTMVVDPASTRAELAEQVRGDYAGVLSLLAINAGVEDALVRTSVVVQALGDAGVDAPLWVATQGAVSVGGGEQIANPGLAAVHGLGRVIALEHPQRWGGLIDLPATLDWNTAR</sequence>
<dbReference type="SUPFAM" id="SSF55048">
    <property type="entry name" value="Probable ACP-binding domain of malonyl-CoA ACP transacylase"/>
    <property type="match status" value="1"/>
</dbReference>
<dbReference type="Pfam" id="PF16197">
    <property type="entry name" value="KAsynt_C_assoc"/>
    <property type="match status" value="1"/>
</dbReference>
<protein>
    <submittedName>
        <fullName evidence="7">SDR family oxidoreductase</fullName>
    </submittedName>
</protein>
<dbReference type="SUPFAM" id="SSF52151">
    <property type="entry name" value="FabD/lysophospholipase-like"/>
    <property type="match status" value="1"/>
</dbReference>
<keyword evidence="2" id="KW-0597">Phosphoprotein</keyword>
<dbReference type="InterPro" id="IPR001227">
    <property type="entry name" value="Ac_transferase_dom_sf"/>
</dbReference>
<organism evidence="7 8">
    <name type="scientific">Lentzea indica</name>
    <dbReference type="NCBI Taxonomy" id="2604800"/>
    <lineage>
        <taxon>Bacteria</taxon>
        <taxon>Bacillati</taxon>
        <taxon>Actinomycetota</taxon>
        <taxon>Actinomycetes</taxon>
        <taxon>Pseudonocardiales</taxon>
        <taxon>Pseudonocardiaceae</taxon>
        <taxon>Lentzea</taxon>
    </lineage>
</organism>
<dbReference type="PROSITE" id="PS00606">
    <property type="entry name" value="KS3_1"/>
    <property type="match status" value="1"/>
</dbReference>
<dbReference type="SUPFAM" id="SSF53901">
    <property type="entry name" value="Thiolase-like"/>
    <property type="match status" value="1"/>
</dbReference>
<dbReference type="InterPro" id="IPR032821">
    <property type="entry name" value="PKS_assoc"/>
</dbReference>
<feature type="domain" description="Ketosynthase family 3 (KS3)" evidence="6">
    <location>
        <begin position="345"/>
        <end position="768"/>
    </location>
</feature>
<dbReference type="InterPro" id="IPR050091">
    <property type="entry name" value="PKS_NRPS_Biosynth_Enz"/>
</dbReference>
<dbReference type="InterPro" id="IPR016036">
    <property type="entry name" value="Malonyl_transacylase_ACP-bd"/>
</dbReference>
<dbReference type="Gene3D" id="3.40.50.720">
    <property type="entry name" value="NAD(P)-binding Rossmann-like Domain"/>
    <property type="match status" value="1"/>
</dbReference>
<dbReference type="Pfam" id="PF02801">
    <property type="entry name" value="Ketoacyl-synt_C"/>
    <property type="match status" value="1"/>
</dbReference>
<dbReference type="CDD" id="cd00833">
    <property type="entry name" value="PKS"/>
    <property type="match status" value="1"/>
</dbReference>
<dbReference type="Pfam" id="PF08659">
    <property type="entry name" value="KR"/>
    <property type="match status" value="1"/>
</dbReference>
<dbReference type="Pfam" id="PF00109">
    <property type="entry name" value="ketoacyl-synt"/>
    <property type="match status" value="1"/>
</dbReference>
<dbReference type="SMART" id="SM00825">
    <property type="entry name" value="PKS_KS"/>
    <property type="match status" value="1"/>
</dbReference>
<keyword evidence="1" id="KW-0596">Phosphopantetheine</keyword>
<dbReference type="CDD" id="cd08952">
    <property type="entry name" value="KR_1_SDR_x"/>
    <property type="match status" value="1"/>
</dbReference>
<name>A0ABX1FLZ4_9PSEU</name>
<dbReference type="EMBL" id="VSRL01000101">
    <property type="protein sequence ID" value="NKE59940.1"/>
    <property type="molecule type" value="Genomic_DNA"/>
</dbReference>
<evidence type="ECO:0000259" key="6">
    <source>
        <dbReference type="PROSITE" id="PS52004"/>
    </source>
</evidence>
<evidence type="ECO:0000256" key="4">
    <source>
        <dbReference type="ARBA" id="ARBA00023315"/>
    </source>
</evidence>
<dbReference type="InterPro" id="IPR018201">
    <property type="entry name" value="Ketoacyl_synth_AS"/>
</dbReference>
<dbReference type="Gene3D" id="3.40.366.10">
    <property type="entry name" value="Malonyl-Coenzyme A Acyl Carrier Protein, domain 2"/>
    <property type="match status" value="1"/>
</dbReference>
<dbReference type="InterPro" id="IPR016039">
    <property type="entry name" value="Thiolase-like"/>
</dbReference>
<dbReference type="SMART" id="SM00822">
    <property type="entry name" value="PKS_KR"/>
    <property type="match status" value="1"/>
</dbReference>
<evidence type="ECO:0000313" key="8">
    <source>
        <dbReference type="Proteomes" id="UP001515943"/>
    </source>
</evidence>
<reference evidence="7 8" key="1">
    <citation type="submission" date="2019-08" db="EMBL/GenBank/DDBJ databases">
        <title>Lentzea from Indian Himalayas.</title>
        <authorList>
            <person name="Mandal S."/>
            <person name="Mallick Gupta A."/>
            <person name="Maiti P.K."/>
            <person name="Sarkar J."/>
            <person name="Mandal S."/>
        </authorList>
    </citation>
    <scope>NUCLEOTIDE SEQUENCE [LARGE SCALE GENOMIC DNA]</scope>
    <source>
        <strain evidence="7 8">PSKA42</strain>
    </source>
</reference>
<keyword evidence="8" id="KW-1185">Reference proteome</keyword>
<evidence type="ECO:0000256" key="3">
    <source>
        <dbReference type="ARBA" id="ARBA00022679"/>
    </source>
</evidence>
<evidence type="ECO:0000259" key="5">
    <source>
        <dbReference type="PROSITE" id="PS50075"/>
    </source>
</evidence>
<accession>A0ABX1FLZ4</accession>
<dbReference type="PANTHER" id="PTHR43775">
    <property type="entry name" value="FATTY ACID SYNTHASE"/>
    <property type="match status" value="1"/>
</dbReference>
<dbReference type="SMART" id="SM01294">
    <property type="entry name" value="PKS_PP_betabranch"/>
    <property type="match status" value="1"/>
</dbReference>
<dbReference type="Pfam" id="PF00550">
    <property type="entry name" value="PP-binding"/>
    <property type="match status" value="1"/>
</dbReference>
<dbReference type="InterPro" id="IPR020841">
    <property type="entry name" value="PKS_Beta-ketoAc_synthase_dom"/>
</dbReference>
<dbReference type="SUPFAM" id="SSF47336">
    <property type="entry name" value="ACP-like"/>
    <property type="match status" value="1"/>
</dbReference>
<dbReference type="InterPro" id="IPR057326">
    <property type="entry name" value="KR_dom"/>
</dbReference>
<gene>
    <name evidence="7" type="ORF">FXN61_25315</name>
</gene>
<dbReference type="Gene3D" id="1.10.1200.10">
    <property type="entry name" value="ACP-like"/>
    <property type="match status" value="1"/>
</dbReference>
<keyword evidence="3" id="KW-0808">Transferase</keyword>
<dbReference type="InterPro" id="IPR014043">
    <property type="entry name" value="Acyl_transferase_dom"/>
</dbReference>
<dbReference type="InterPro" id="IPR014031">
    <property type="entry name" value="Ketoacyl_synth_C"/>
</dbReference>
<dbReference type="Proteomes" id="UP001515943">
    <property type="component" value="Unassembled WGS sequence"/>
</dbReference>
<feature type="domain" description="Carrier" evidence="5">
    <location>
        <begin position="252"/>
        <end position="327"/>
    </location>
</feature>
<dbReference type="SUPFAM" id="SSF51735">
    <property type="entry name" value="NAD(P)-binding Rossmann-fold domains"/>
    <property type="match status" value="2"/>
</dbReference>
<feature type="non-terminal residue" evidence="7">
    <location>
        <position position="1388"/>
    </location>
</feature>
<dbReference type="Pfam" id="PF00698">
    <property type="entry name" value="Acyl_transf_1"/>
    <property type="match status" value="1"/>
</dbReference>
<keyword evidence="4" id="KW-0012">Acyltransferase</keyword>
<evidence type="ECO:0000256" key="2">
    <source>
        <dbReference type="ARBA" id="ARBA00022553"/>
    </source>
</evidence>
<dbReference type="SMART" id="SM00823">
    <property type="entry name" value="PKS_PP"/>
    <property type="match status" value="1"/>
</dbReference>